<dbReference type="AlphaFoldDB" id="A0A7W5ZM75"/>
<feature type="transmembrane region" description="Helical" evidence="1">
    <location>
        <begin position="54"/>
        <end position="75"/>
    </location>
</feature>
<name>A0A7W5ZM75_9BACT</name>
<keyword evidence="1" id="KW-0812">Transmembrane</keyword>
<keyword evidence="3" id="KW-1185">Reference proteome</keyword>
<reference evidence="2 3" key="1">
    <citation type="submission" date="2020-08" db="EMBL/GenBank/DDBJ databases">
        <title>Genomic Encyclopedia of Type Strains, Phase IV (KMG-IV): sequencing the most valuable type-strain genomes for metagenomic binning, comparative biology and taxonomic classification.</title>
        <authorList>
            <person name="Goeker M."/>
        </authorList>
    </citation>
    <scope>NUCLEOTIDE SEQUENCE [LARGE SCALE GENOMIC DNA]</scope>
    <source>
        <strain evidence="2 3">DSM 17976</strain>
    </source>
</reference>
<accession>A0A7W5ZM75</accession>
<gene>
    <name evidence="2" type="ORF">FHS57_003475</name>
</gene>
<evidence type="ECO:0000256" key="1">
    <source>
        <dbReference type="SAM" id="Phobius"/>
    </source>
</evidence>
<evidence type="ECO:0000313" key="2">
    <source>
        <dbReference type="EMBL" id="MBB3839466.1"/>
    </source>
</evidence>
<feature type="transmembrane region" description="Helical" evidence="1">
    <location>
        <begin position="12"/>
        <end position="42"/>
    </location>
</feature>
<protein>
    <submittedName>
        <fullName evidence="2">CDP-diglyceride synthetase</fullName>
    </submittedName>
</protein>
<dbReference type="Proteomes" id="UP000541352">
    <property type="component" value="Unassembled WGS sequence"/>
</dbReference>
<comment type="caution">
    <text evidence="2">The sequence shown here is derived from an EMBL/GenBank/DDBJ whole genome shotgun (WGS) entry which is preliminary data.</text>
</comment>
<proteinExistence type="predicted"/>
<dbReference type="EMBL" id="JACIBY010000007">
    <property type="protein sequence ID" value="MBB3839466.1"/>
    <property type="molecule type" value="Genomic_DNA"/>
</dbReference>
<organism evidence="2 3">
    <name type="scientific">Runella defluvii</name>
    <dbReference type="NCBI Taxonomy" id="370973"/>
    <lineage>
        <taxon>Bacteria</taxon>
        <taxon>Pseudomonadati</taxon>
        <taxon>Bacteroidota</taxon>
        <taxon>Cytophagia</taxon>
        <taxon>Cytophagales</taxon>
        <taxon>Spirosomataceae</taxon>
        <taxon>Runella</taxon>
    </lineage>
</organism>
<keyword evidence="1" id="KW-0472">Membrane</keyword>
<keyword evidence="1" id="KW-1133">Transmembrane helix</keyword>
<sequence length="78" mass="9273">MLQDKYKTITILTLISLFVLVILLKQYWFLPLFATISIYTYYKRLQVIPKEDRLKAITPTIIGISLIFIFLVIFWNMA</sequence>
<evidence type="ECO:0000313" key="3">
    <source>
        <dbReference type="Proteomes" id="UP000541352"/>
    </source>
</evidence>